<dbReference type="Proteomes" id="UP000196053">
    <property type="component" value="Chromosome I"/>
</dbReference>
<dbReference type="AlphaFoldDB" id="A0A0K8J4S8"/>
<name>A0A0K8J4S8_9FIRM</name>
<reference evidence="2" key="1">
    <citation type="submission" date="2015-09" db="EMBL/GenBank/DDBJ databases">
        <authorList>
            <person name="Wibberg D."/>
        </authorList>
    </citation>
    <scope>NUCLEOTIDE SEQUENCE [LARGE SCALE GENOMIC DNA]</scope>
    <source>
        <strain evidence="2">SD1D</strain>
    </source>
</reference>
<gene>
    <name evidence="1" type="ORF">SD1D_0795</name>
</gene>
<evidence type="ECO:0000313" key="2">
    <source>
        <dbReference type="Proteomes" id="UP000196053"/>
    </source>
</evidence>
<sequence>MNLKYIKNKYKLKLSITSKKSGKDNSSIRAEIVDYALKFKGNPYVRGGTSLIIIFYITN</sequence>
<organism evidence="1 2">
    <name type="scientific">Herbinix luporum</name>
    <dbReference type="NCBI Taxonomy" id="1679721"/>
    <lineage>
        <taxon>Bacteria</taxon>
        <taxon>Bacillati</taxon>
        <taxon>Bacillota</taxon>
        <taxon>Clostridia</taxon>
        <taxon>Lachnospirales</taxon>
        <taxon>Lachnospiraceae</taxon>
        <taxon>Herbinix</taxon>
    </lineage>
</organism>
<accession>A0A0K8J4S8</accession>
<dbReference type="KEGG" id="hsd:SD1D_0795"/>
<evidence type="ECO:0000313" key="1">
    <source>
        <dbReference type="EMBL" id="CUH92343.1"/>
    </source>
</evidence>
<dbReference type="EMBL" id="LN879430">
    <property type="protein sequence ID" value="CUH92343.1"/>
    <property type="molecule type" value="Genomic_DNA"/>
</dbReference>
<protein>
    <submittedName>
        <fullName evidence="1">Uncharacterized protein</fullName>
    </submittedName>
</protein>
<keyword evidence="2" id="KW-1185">Reference proteome</keyword>
<proteinExistence type="predicted"/>